<keyword evidence="3" id="KW-1185">Reference proteome</keyword>
<dbReference type="PANTHER" id="PTHR46250">
    <property type="entry name" value="MYB/SANT-LIKE DNA-BINDING DOMAIN PROTEIN-RELATED"/>
    <property type="match status" value="1"/>
</dbReference>
<evidence type="ECO:0000256" key="1">
    <source>
        <dbReference type="SAM" id="MobiDB-lite"/>
    </source>
</evidence>
<organism evidence="2 3">
    <name type="scientific">Oryza rufipogon</name>
    <name type="common">Brownbeard rice</name>
    <name type="synonym">Asian wild rice</name>
    <dbReference type="NCBI Taxonomy" id="4529"/>
    <lineage>
        <taxon>Eukaryota</taxon>
        <taxon>Viridiplantae</taxon>
        <taxon>Streptophyta</taxon>
        <taxon>Embryophyta</taxon>
        <taxon>Tracheophyta</taxon>
        <taxon>Spermatophyta</taxon>
        <taxon>Magnoliopsida</taxon>
        <taxon>Liliopsida</taxon>
        <taxon>Poales</taxon>
        <taxon>Poaceae</taxon>
        <taxon>BOP clade</taxon>
        <taxon>Oryzoideae</taxon>
        <taxon>Oryzeae</taxon>
        <taxon>Oryzinae</taxon>
        <taxon>Oryza</taxon>
    </lineage>
</organism>
<dbReference type="Proteomes" id="UP000008022">
    <property type="component" value="Unassembled WGS sequence"/>
</dbReference>
<dbReference type="PANTHER" id="PTHR46250:SF15">
    <property type="entry name" value="OS01G0523800 PROTEIN"/>
    <property type="match status" value="1"/>
</dbReference>
<dbReference type="EnsemblPlants" id="ORUFI11G06150.1">
    <property type="protein sequence ID" value="ORUFI11G06150.1"/>
    <property type="gene ID" value="ORUFI11G06150"/>
</dbReference>
<feature type="compositionally biased region" description="Basic and acidic residues" evidence="1">
    <location>
        <begin position="88"/>
        <end position="100"/>
    </location>
</feature>
<evidence type="ECO:0000313" key="3">
    <source>
        <dbReference type="Proteomes" id="UP000008022"/>
    </source>
</evidence>
<protein>
    <recommendedName>
        <fullName evidence="4">Myb/SANT-like domain-containing protein</fullName>
    </recommendedName>
</protein>
<name>A0A0E0R5G4_ORYRU</name>
<evidence type="ECO:0008006" key="4">
    <source>
        <dbReference type="Google" id="ProtNLM"/>
    </source>
</evidence>
<proteinExistence type="predicted"/>
<dbReference type="HOGENOM" id="CLU_1006065_0_0_1"/>
<dbReference type="Gramene" id="ORUFI11G06150.1">
    <property type="protein sequence ID" value="ORUFI11G06150.1"/>
    <property type="gene ID" value="ORUFI11G06150"/>
</dbReference>
<evidence type="ECO:0000313" key="2">
    <source>
        <dbReference type="EnsemblPlants" id="ORUFI11G06150.1"/>
    </source>
</evidence>
<sequence length="277" mass="30893">MLTKSGFSWDDNRKMIQCEKQQYDDHCRKNNEAKGLYGVAFPHYDTLAAIYGKDIATGEGAEGLGEAVANMEKEIVQDIQDEEDKEDEERVSRETPRRSIDLAAPRRSIDSAAPRRSIDSAAPRRSIDSTASSSKKRKKNSNKLKNTLSSDPFMDVFANVQGDPTDVTKHVGAMMRRRKIDVLMCWLSNMIYKIARQRPLGEGSPKGGRATEGCGSRPPALSLLQSGFIKLLVRSTFSDALQGKEASKEGETLILVVLDIWRKRVKTSRDLDRRGNG</sequence>
<dbReference type="AlphaFoldDB" id="A0A0E0R5G4"/>
<accession>A0A0E0R5G4</accession>
<reference evidence="2" key="2">
    <citation type="submission" date="2015-06" db="UniProtKB">
        <authorList>
            <consortium name="EnsemblPlants"/>
        </authorList>
    </citation>
    <scope>IDENTIFICATION</scope>
</reference>
<reference evidence="3" key="1">
    <citation type="submission" date="2013-06" db="EMBL/GenBank/DDBJ databases">
        <authorList>
            <person name="Zhao Q."/>
        </authorList>
    </citation>
    <scope>NUCLEOTIDE SEQUENCE</scope>
    <source>
        <strain evidence="3">cv. W1943</strain>
    </source>
</reference>
<feature type="region of interest" description="Disordered" evidence="1">
    <location>
        <begin position="77"/>
        <end position="148"/>
    </location>
</feature>